<dbReference type="GO" id="GO:0046982">
    <property type="term" value="F:protein heterodimerization activity"/>
    <property type="evidence" value="ECO:0007669"/>
    <property type="project" value="InterPro"/>
</dbReference>
<dbReference type="Gene3D" id="1.10.20.10">
    <property type="entry name" value="Histone, subunit A"/>
    <property type="match status" value="1"/>
</dbReference>
<feature type="compositionally biased region" description="Low complexity" evidence="1">
    <location>
        <begin position="475"/>
        <end position="485"/>
    </location>
</feature>
<dbReference type="InterPro" id="IPR009072">
    <property type="entry name" value="Histone-fold"/>
</dbReference>
<protein>
    <submittedName>
        <fullName evidence="2">Uncharacterized protein</fullName>
    </submittedName>
</protein>
<accession>A0A1C7N1U8</accession>
<dbReference type="AlphaFoldDB" id="A0A1C7N1U8"/>
<reference evidence="2 3" key="1">
    <citation type="submission" date="2016-03" db="EMBL/GenBank/DDBJ databases">
        <title>Choanephora cucurbitarum.</title>
        <authorList>
            <person name="Min B."/>
            <person name="Park H."/>
            <person name="Park J.-H."/>
            <person name="Shin H.-D."/>
            <person name="Choi I.-G."/>
        </authorList>
    </citation>
    <scope>NUCLEOTIDE SEQUENCE [LARGE SCALE GENOMIC DNA]</scope>
    <source>
        <strain evidence="2 3">KUS-F28377</strain>
    </source>
</reference>
<name>A0A1C7N1U8_9FUNG</name>
<feature type="region of interest" description="Disordered" evidence="1">
    <location>
        <begin position="376"/>
        <end position="396"/>
    </location>
</feature>
<feature type="region of interest" description="Disordered" evidence="1">
    <location>
        <begin position="257"/>
        <end position="283"/>
    </location>
</feature>
<dbReference type="EMBL" id="LUGH01000725">
    <property type="protein sequence ID" value="OBZ83082.1"/>
    <property type="molecule type" value="Genomic_DNA"/>
</dbReference>
<feature type="compositionally biased region" description="Polar residues" evidence="1">
    <location>
        <begin position="435"/>
        <end position="444"/>
    </location>
</feature>
<organism evidence="2 3">
    <name type="scientific">Choanephora cucurbitarum</name>
    <dbReference type="NCBI Taxonomy" id="101091"/>
    <lineage>
        <taxon>Eukaryota</taxon>
        <taxon>Fungi</taxon>
        <taxon>Fungi incertae sedis</taxon>
        <taxon>Mucoromycota</taxon>
        <taxon>Mucoromycotina</taxon>
        <taxon>Mucoromycetes</taxon>
        <taxon>Mucorales</taxon>
        <taxon>Mucorineae</taxon>
        <taxon>Choanephoraceae</taxon>
        <taxon>Choanephoroideae</taxon>
        <taxon>Choanephora</taxon>
    </lineage>
</organism>
<dbReference type="OrthoDB" id="5382203at2759"/>
<evidence type="ECO:0000313" key="2">
    <source>
        <dbReference type="EMBL" id="OBZ83082.1"/>
    </source>
</evidence>
<feature type="compositionally biased region" description="Polar residues" evidence="1">
    <location>
        <begin position="257"/>
        <end position="270"/>
    </location>
</feature>
<keyword evidence="3" id="KW-1185">Reference proteome</keyword>
<sequence length="662" mass="72762">MSKGSYVCQRAAHAIIADVGPLRISSDALQAINMFIDEFLSYLLISASSLDLVCLKTAVTHLLSDSLGKNALAEAEVELKQAIKSKEHDLVLYEKMRLLDNDGFFPVNQAVALAQEACSKYCTLASENVRNSTYTKTMSDYPSKTNSIVITSIVIVFITAVIEHLAEHVLHSIGLAADQSDIENIRVKEVLCAMLDDPQTGSLFARMSLKEKLEKRVGMQYVAPLPSPLASPILPKGYKNFSSCEVNQMPTEERDLQTISSNSSMRSTDSLPARPVSVMSSTTVKSTGSKSRFKLFSNIDTSKDKRGSISHMFSKKSKSSSIISPTSPCFSTESDFEELLRSNSTKRVSLTPTRLKSIEVKNGSATSLAAKHCLSPSDDKVGLQRTDTTKSNGSTSSISSFFLKSCSSPHRTNRDKTYDLNYSVDSLGVSPPIVPTSSLSARPSQRTRRPIQLEDKNIGRPLTKSTPLIEENNISRQSSSASQHSPNRTGSGRIYSRRGVPAPENVILDMRPSKTTQIERPSSMVLKRASMGSRPPSFHEGALEMKGTMEASKVWANLRNQHEPNNNAINNNAENNKLISIKDEEVLVVPSPADKHPKPPSTPTRRSPPLHIPAKSPSRMLHKQKMRNQDCACQAAVIQHKKPQLQVVHVFAYSIQPPEELQ</sequence>
<dbReference type="Proteomes" id="UP000093000">
    <property type="component" value="Unassembled WGS sequence"/>
</dbReference>
<proteinExistence type="predicted"/>
<dbReference type="STRING" id="101091.A0A1C7N1U8"/>
<feature type="region of interest" description="Disordered" evidence="1">
    <location>
        <begin position="429"/>
        <end position="501"/>
    </location>
</feature>
<gene>
    <name evidence="2" type="ORF">A0J61_08870</name>
</gene>
<dbReference type="InParanoid" id="A0A1C7N1U8"/>
<comment type="caution">
    <text evidence="2">The sequence shown here is derived from an EMBL/GenBank/DDBJ whole genome shotgun (WGS) entry which is preliminary data.</text>
</comment>
<evidence type="ECO:0000313" key="3">
    <source>
        <dbReference type="Proteomes" id="UP000093000"/>
    </source>
</evidence>
<feature type="region of interest" description="Disordered" evidence="1">
    <location>
        <begin position="590"/>
        <end position="623"/>
    </location>
</feature>
<evidence type="ECO:0000256" key="1">
    <source>
        <dbReference type="SAM" id="MobiDB-lite"/>
    </source>
</evidence>